<evidence type="ECO:0000313" key="3">
    <source>
        <dbReference type="Proteomes" id="UP001148838"/>
    </source>
</evidence>
<evidence type="ECO:0000313" key="2">
    <source>
        <dbReference type="EMBL" id="KAJ4426357.1"/>
    </source>
</evidence>
<proteinExistence type="predicted"/>
<dbReference type="PANTHER" id="PTHR46060">
    <property type="entry name" value="MARINER MOS1 TRANSPOSASE-LIKE PROTEIN"/>
    <property type="match status" value="1"/>
</dbReference>
<sequence>MAVLCEDGNEPPGSLKNQSDSLMAADGDCHHLCKLMALVRHRWSISVAIGEIRNTCHLVTDLYHRLLAISCDRGRTARQCHQELQEACGAAALPYRTVTRWVRAFRQGRESVLDMSRSGHPPMKTFYRQPTALFSPSTDANGIQRLPHRWEHVVRNAGDYIEGLSNLEAFNTPPRREADVNPIQDEAITIMTFQKIGSDHVHRAHCLIIKHSVIPNTLQYAREPEPESFCAQPNTSRPI</sequence>
<evidence type="ECO:0000259" key="1">
    <source>
        <dbReference type="Pfam" id="PF17906"/>
    </source>
</evidence>
<protein>
    <recommendedName>
        <fullName evidence="1">Mos1 transposase HTH domain-containing protein</fullName>
    </recommendedName>
</protein>
<dbReference type="Gene3D" id="1.10.10.1450">
    <property type="match status" value="1"/>
</dbReference>
<dbReference type="InterPro" id="IPR041426">
    <property type="entry name" value="Mos1_HTH"/>
</dbReference>
<feature type="domain" description="Mos1 transposase HTH" evidence="1">
    <location>
        <begin position="71"/>
        <end position="108"/>
    </location>
</feature>
<gene>
    <name evidence="2" type="ORF">ANN_27171</name>
</gene>
<comment type="caution">
    <text evidence="2">The sequence shown here is derived from an EMBL/GenBank/DDBJ whole genome shotgun (WGS) entry which is preliminary data.</text>
</comment>
<accession>A0ABQ8RXA6</accession>
<organism evidence="2 3">
    <name type="scientific">Periplaneta americana</name>
    <name type="common">American cockroach</name>
    <name type="synonym">Blatta americana</name>
    <dbReference type="NCBI Taxonomy" id="6978"/>
    <lineage>
        <taxon>Eukaryota</taxon>
        <taxon>Metazoa</taxon>
        <taxon>Ecdysozoa</taxon>
        <taxon>Arthropoda</taxon>
        <taxon>Hexapoda</taxon>
        <taxon>Insecta</taxon>
        <taxon>Pterygota</taxon>
        <taxon>Neoptera</taxon>
        <taxon>Polyneoptera</taxon>
        <taxon>Dictyoptera</taxon>
        <taxon>Blattodea</taxon>
        <taxon>Blattoidea</taxon>
        <taxon>Blattidae</taxon>
        <taxon>Blattinae</taxon>
        <taxon>Periplaneta</taxon>
    </lineage>
</organism>
<dbReference type="InterPro" id="IPR052709">
    <property type="entry name" value="Transposase-MT_Hybrid"/>
</dbReference>
<dbReference type="Pfam" id="PF17906">
    <property type="entry name" value="HTH_48"/>
    <property type="match status" value="1"/>
</dbReference>
<dbReference type="Proteomes" id="UP001148838">
    <property type="component" value="Unassembled WGS sequence"/>
</dbReference>
<keyword evidence="3" id="KW-1185">Reference proteome</keyword>
<dbReference type="EMBL" id="JAJSOF020000040">
    <property type="protein sequence ID" value="KAJ4426357.1"/>
    <property type="molecule type" value="Genomic_DNA"/>
</dbReference>
<name>A0ABQ8RXA6_PERAM</name>
<reference evidence="2 3" key="1">
    <citation type="journal article" date="2022" name="Allergy">
        <title>Genome assembly and annotation of Periplaneta americana reveal a comprehensive cockroach allergen profile.</title>
        <authorList>
            <person name="Wang L."/>
            <person name="Xiong Q."/>
            <person name="Saelim N."/>
            <person name="Wang L."/>
            <person name="Nong W."/>
            <person name="Wan A.T."/>
            <person name="Shi M."/>
            <person name="Liu X."/>
            <person name="Cao Q."/>
            <person name="Hui J.H.L."/>
            <person name="Sookrung N."/>
            <person name="Leung T.F."/>
            <person name="Tungtrongchitr A."/>
            <person name="Tsui S.K.W."/>
        </authorList>
    </citation>
    <scope>NUCLEOTIDE SEQUENCE [LARGE SCALE GENOMIC DNA]</scope>
    <source>
        <strain evidence="2">PWHHKU_190912</strain>
    </source>
</reference>
<dbReference type="PANTHER" id="PTHR46060:SF1">
    <property type="entry name" value="MARINER MOS1 TRANSPOSASE-LIKE PROTEIN"/>
    <property type="match status" value="1"/>
</dbReference>